<dbReference type="PANTHER" id="PTHR16222:SF12">
    <property type="entry name" value="ADP-RIBOSYLGLYCOHYDROLASE-RELATED"/>
    <property type="match status" value="1"/>
</dbReference>
<dbReference type="InterPro" id="IPR050792">
    <property type="entry name" value="ADP-ribosylglycohydrolase"/>
</dbReference>
<dbReference type="InterPro" id="IPR036705">
    <property type="entry name" value="Ribosyl_crysJ1_sf"/>
</dbReference>
<dbReference type="Pfam" id="PF03747">
    <property type="entry name" value="ADP_ribosyl_GH"/>
    <property type="match status" value="1"/>
</dbReference>
<evidence type="ECO:0000313" key="1">
    <source>
        <dbReference type="EMBL" id="WXB11395.1"/>
    </source>
</evidence>
<evidence type="ECO:0000313" key="2">
    <source>
        <dbReference type="Proteomes" id="UP001370348"/>
    </source>
</evidence>
<reference evidence="1 2" key="1">
    <citation type="submission" date="2021-12" db="EMBL/GenBank/DDBJ databases">
        <title>Discovery of the Pendulisporaceae a myxobacterial family with distinct sporulation behavior and unique specialized metabolism.</title>
        <authorList>
            <person name="Garcia R."/>
            <person name="Popoff A."/>
            <person name="Bader C.D."/>
            <person name="Loehr J."/>
            <person name="Walesch S."/>
            <person name="Walt C."/>
            <person name="Boldt J."/>
            <person name="Bunk B."/>
            <person name="Haeckl F.J.F.P.J."/>
            <person name="Gunesch A.P."/>
            <person name="Birkelbach J."/>
            <person name="Nuebel U."/>
            <person name="Pietschmann T."/>
            <person name="Bach T."/>
            <person name="Mueller R."/>
        </authorList>
    </citation>
    <scope>NUCLEOTIDE SEQUENCE [LARGE SCALE GENOMIC DNA]</scope>
    <source>
        <strain evidence="1 2">MSr11954</strain>
    </source>
</reference>
<dbReference type="PANTHER" id="PTHR16222">
    <property type="entry name" value="ADP-RIBOSYLGLYCOHYDROLASE"/>
    <property type="match status" value="1"/>
</dbReference>
<proteinExistence type="predicted"/>
<dbReference type="InterPro" id="IPR005502">
    <property type="entry name" value="Ribosyl_crysJ1"/>
</dbReference>
<protein>
    <submittedName>
        <fullName evidence="1">ADP-ribosylglycohydrolase family protein</fullName>
    </submittedName>
</protein>
<dbReference type="EMBL" id="CP089984">
    <property type="protein sequence ID" value="WXB11395.1"/>
    <property type="molecule type" value="Genomic_DNA"/>
</dbReference>
<dbReference type="RefSeq" id="WP_394821013.1">
    <property type="nucleotide sequence ID" value="NZ_CP089984.1"/>
</dbReference>
<gene>
    <name evidence="1" type="ORF">LZC94_26430</name>
</gene>
<dbReference type="Gene3D" id="1.10.4080.10">
    <property type="entry name" value="ADP-ribosylation/Crystallin J1"/>
    <property type="match status" value="1"/>
</dbReference>
<name>A0ABZ2LM33_9BACT</name>
<accession>A0ABZ2LM33</accession>
<dbReference type="SUPFAM" id="SSF101478">
    <property type="entry name" value="ADP-ribosylglycohydrolase"/>
    <property type="match status" value="1"/>
</dbReference>
<organism evidence="1 2">
    <name type="scientific">Pendulispora albinea</name>
    <dbReference type="NCBI Taxonomy" id="2741071"/>
    <lineage>
        <taxon>Bacteria</taxon>
        <taxon>Pseudomonadati</taxon>
        <taxon>Myxococcota</taxon>
        <taxon>Myxococcia</taxon>
        <taxon>Myxococcales</taxon>
        <taxon>Sorangiineae</taxon>
        <taxon>Pendulisporaceae</taxon>
        <taxon>Pendulispora</taxon>
    </lineage>
</organism>
<sequence length="324" mass="34233">MARTRSELPSDHAARMKRATTSLDGLSVGDAFGEKFAIDPDLARSRILVRAVPRPTWDTTDDTELGFAIVQVLDRYGRIDPSALADAFADRYQADPARGYDKTVHATLRAISEGMPWHAAPRELEGGMGSMSNGAAARVGPIGAYFADDLEAVVREARASAQITHAHPEGQAGAIAVAVAAAAAWRMRKAPSRAALFDTVSSHVPDGETARAIAEAAKLPPNASIDFAARKLGNGSRKLAADTVPFALFCAARHLDDYAEALWSTVSALGDRATNCAIVGSIVASGAPPIPSPWLLSREPLGDRVPDSYHMTLATGRSTPPTND</sequence>
<keyword evidence="2" id="KW-1185">Reference proteome</keyword>
<dbReference type="Proteomes" id="UP001370348">
    <property type="component" value="Chromosome"/>
</dbReference>